<accession>A0A062TWF8</accession>
<dbReference type="Proteomes" id="UP000249123">
    <property type="component" value="Unassembled WGS sequence"/>
</dbReference>
<protein>
    <submittedName>
        <fullName evidence="1">Uncharacterized protein</fullName>
    </submittedName>
</protein>
<gene>
    <name evidence="1" type="ORF">HY3_14645</name>
</gene>
<proteinExistence type="predicted"/>
<keyword evidence="2" id="KW-1185">Reference proteome</keyword>
<comment type="caution">
    <text evidence="1">The sequence shown here is derived from an EMBL/GenBank/DDBJ whole genome shotgun (WGS) entry which is preliminary data.</text>
</comment>
<sequence>MATTPIRVAGSAENLGTLKAGKAESRTTGFPAARLC</sequence>
<evidence type="ECO:0000313" key="2">
    <source>
        <dbReference type="Proteomes" id="UP000249123"/>
    </source>
</evidence>
<evidence type="ECO:0000313" key="1">
    <source>
        <dbReference type="EMBL" id="RAN32659.1"/>
    </source>
</evidence>
<reference evidence="1 2" key="1">
    <citation type="submission" date="2013-04" db="EMBL/GenBank/DDBJ databases">
        <title>Hyphomonas sp. T24B3 Genome Sequencing.</title>
        <authorList>
            <person name="Lai Q."/>
            <person name="Shao Z."/>
        </authorList>
    </citation>
    <scope>NUCLEOTIDE SEQUENCE [LARGE SCALE GENOMIC DNA]</scope>
    <source>
        <strain evidence="1 2">T24B3</strain>
    </source>
</reference>
<dbReference type="EMBL" id="AWFB01000030">
    <property type="protein sequence ID" value="RAN32659.1"/>
    <property type="molecule type" value="Genomic_DNA"/>
</dbReference>
<organism evidence="1 2">
    <name type="scientific">Hyphomonas pacifica</name>
    <dbReference type="NCBI Taxonomy" id="1280941"/>
    <lineage>
        <taxon>Bacteria</taxon>
        <taxon>Pseudomonadati</taxon>
        <taxon>Pseudomonadota</taxon>
        <taxon>Alphaproteobacteria</taxon>
        <taxon>Hyphomonadales</taxon>
        <taxon>Hyphomonadaceae</taxon>
        <taxon>Hyphomonas</taxon>
    </lineage>
</organism>
<name>A0A062TWF8_9PROT</name>
<dbReference type="AlphaFoldDB" id="A0A062TWF8"/>